<feature type="transmembrane region" description="Helical" evidence="1">
    <location>
        <begin position="157"/>
        <end position="183"/>
    </location>
</feature>
<evidence type="ECO:0000256" key="1">
    <source>
        <dbReference type="SAM" id="Phobius"/>
    </source>
</evidence>
<protein>
    <submittedName>
        <fullName evidence="2">Uncharacterized protein</fullName>
    </submittedName>
</protein>
<evidence type="ECO:0000313" key="2">
    <source>
        <dbReference type="EMBL" id="ORX68733.1"/>
    </source>
</evidence>
<keyword evidence="1" id="KW-0812">Transmembrane</keyword>
<feature type="transmembrane region" description="Helical" evidence="1">
    <location>
        <begin position="85"/>
        <end position="105"/>
    </location>
</feature>
<dbReference type="Proteomes" id="UP000193922">
    <property type="component" value="Unassembled WGS sequence"/>
</dbReference>
<dbReference type="EMBL" id="MCFD01000009">
    <property type="protein sequence ID" value="ORX68733.1"/>
    <property type="molecule type" value="Genomic_DNA"/>
</dbReference>
<name>A0A1Y1W5C4_9FUNG</name>
<dbReference type="RefSeq" id="XP_040742515.1">
    <property type="nucleotide sequence ID" value="XM_040890444.1"/>
</dbReference>
<keyword evidence="3" id="KW-1185">Reference proteome</keyword>
<evidence type="ECO:0000313" key="3">
    <source>
        <dbReference type="Proteomes" id="UP000193922"/>
    </source>
</evidence>
<dbReference type="AlphaFoldDB" id="A0A1Y1W5C4"/>
<comment type="caution">
    <text evidence="2">The sequence shown here is derived from an EMBL/GenBank/DDBJ whole genome shotgun (WGS) entry which is preliminary data.</text>
</comment>
<dbReference type="GeneID" id="63807092"/>
<keyword evidence="1" id="KW-1133">Transmembrane helix</keyword>
<feature type="transmembrane region" description="Helical" evidence="1">
    <location>
        <begin position="12"/>
        <end position="39"/>
    </location>
</feature>
<dbReference type="OrthoDB" id="2282627at2759"/>
<feature type="transmembrane region" description="Helical" evidence="1">
    <location>
        <begin position="203"/>
        <end position="225"/>
    </location>
</feature>
<feature type="transmembrane region" description="Helical" evidence="1">
    <location>
        <begin position="45"/>
        <end position="64"/>
    </location>
</feature>
<keyword evidence="1" id="KW-0472">Membrane</keyword>
<sequence>MDTSYSSSAKWLIDYYCVIFDVISPACGLAVAVSAAVLISMYKDIADTVTVRVSGMIGLCDAIYQISQLIIRELCTKEGMNQPSATARVFAFASYFFPLLVSFMTSRVALDLEMNFLGWWSSNRLLRWVTRHYAKASFNPALLYVQWTFGSLTSDICYMVFGFYLWVLLQLLNFVIVVAIVTLRLQANLPSLHLEPSRAAQAVWMMGQVIGPLQSMFDMAVFAALPPVQRVMRWYWALHKDTVTAALYVAMSGSPREAWVQEVADPRISNSTF</sequence>
<proteinExistence type="predicted"/>
<reference evidence="2 3" key="1">
    <citation type="submission" date="2016-07" db="EMBL/GenBank/DDBJ databases">
        <title>Pervasive Adenine N6-methylation of Active Genes in Fungi.</title>
        <authorList>
            <consortium name="DOE Joint Genome Institute"/>
            <person name="Mondo S.J."/>
            <person name="Dannebaum R.O."/>
            <person name="Kuo R.C."/>
            <person name="Labutti K."/>
            <person name="Haridas S."/>
            <person name="Kuo A."/>
            <person name="Salamov A."/>
            <person name="Ahrendt S.R."/>
            <person name="Lipzen A."/>
            <person name="Sullivan W."/>
            <person name="Andreopoulos W.B."/>
            <person name="Clum A."/>
            <person name="Lindquist E."/>
            <person name="Daum C."/>
            <person name="Ramamoorthy G.K."/>
            <person name="Gryganskyi A."/>
            <person name="Culley D."/>
            <person name="Magnuson J.K."/>
            <person name="James T.Y."/>
            <person name="O'Malley M.A."/>
            <person name="Stajich J.E."/>
            <person name="Spatafora J.W."/>
            <person name="Visel A."/>
            <person name="Grigoriev I.V."/>
        </authorList>
    </citation>
    <scope>NUCLEOTIDE SEQUENCE [LARGE SCALE GENOMIC DNA]</scope>
    <source>
        <strain evidence="2 3">ATCC 12442</strain>
    </source>
</reference>
<organism evidence="2 3">
    <name type="scientific">Linderina pennispora</name>
    <dbReference type="NCBI Taxonomy" id="61395"/>
    <lineage>
        <taxon>Eukaryota</taxon>
        <taxon>Fungi</taxon>
        <taxon>Fungi incertae sedis</taxon>
        <taxon>Zoopagomycota</taxon>
        <taxon>Kickxellomycotina</taxon>
        <taxon>Kickxellomycetes</taxon>
        <taxon>Kickxellales</taxon>
        <taxon>Kickxellaceae</taxon>
        <taxon>Linderina</taxon>
    </lineage>
</organism>
<gene>
    <name evidence="2" type="ORF">DL89DRAFT_293936</name>
</gene>
<accession>A0A1Y1W5C4</accession>